<evidence type="ECO:0000313" key="5">
    <source>
        <dbReference type="Proteomes" id="UP000751224"/>
    </source>
</evidence>
<dbReference type="Pfam" id="PF02542">
    <property type="entry name" value="YgbB"/>
    <property type="match status" value="1"/>
</dbReference>
<feature type="site" description="Transition state stabilizer" evidence="1">
    <location>
        <position position="35"/>
    </location>
</feature>
<dbReference type="CDD" id="cd00554">
    <property type="entry name" value="MECDP_synthase"/>
    <property type="match status" value="1"/>
</dbReference>
<dbReference type="NCBIfam" id="TIGR00151">
    <property type="entry name" value="ispF"/>
    <property type="match status" value="1"/>
</dbReference>
<name>A0A943I7A8_9FIRM</name>
<dbReference type="PANTHER" id="PTHR43181">
    <property type="entry name" value="2-C-METHYL-D-ERYTHRITOL 2,4-CYCLODIPHOSPHATE SYNTHASE, CHLOROPLASTIC"/>
    <property type="match status" value="1"/>
</dbReference>
<feature type="binding site" evidence="1">
    <location>
        <begin position="57"/>
        <end position="59"/>
    </location>
    <ligand>
        <name>4-CDP-2-C-methyl-D-erythritol 2-phosphate</name>
        <dbReference type="ChEBI" id="CHEBI:57919"/>
    </ligand>
</feature>
<feature type="binding site" evidence="1">
    <location>
        <begin position="101"/>
        <end position="107"/>
    </location>
    <ligand>
        <name>4-CDP-2-C-methyl-D-erythritol 2-phosphate</name>
        <dbReference type="ChEBI" id="CHEBI:57919"/>
    </ligand>
</feature>
<dbReference type="HAMAP" id="MF_00107">
    <property type="entry name" value="IspF"/>
    <property type="match status" value="1"/>
</dbReference>
<dbReference type="InterPro" id="IPR036571">
    <property type="entry name" value="MECDP_synthase_sf"/>
</dbReference>
<comment type="subunit">
    <text evidence="1">Homotrimer.</text>
</comment>
<feature type="binding site" evidence="1">
    <location>
        <position position="43"/>
    </location>
    <ligand>
        <name>a divalent metal cation</name>
        <dbReference type="ChEBI" id="CHEBI:60240"/>
    </ligand>
</feature>
<proteinExistence type="inferred from homology"/>
<feature type="binding site" evidence="1">
    <location>
        <begin position="35"/>
        <end position="36"/>
    </location>
    <ligand>
        <name>4-CDP-2-C-methyl-D-erythritol 2-phosphate</name>
        <dbReference type="ChEBI" id="CHEBI:57919"/>
    </ligand>
</feature>
<dbReference type="RefSeq" id="WP_297669355.1">
    <property type="nucleotide sequence ID" value="NZ_JAGZCC010000103.1"/>
</dbReference>
<evidence type="ECO:0000313" key="4">
    <source>
        <dbReference type="EMBL" id="MBS5589209.1"/>
    </source>
</evidence>
<comment type="catalytic activity">
    <reaction evidence="1 2">
        <text>4-CDP-2-C-methyl-D-erythritol 2-phosphate = 2-C-methyl-D-erythritol 2,4-cyclic diphosphate + CMP</text>
        <dbReference type="Rhea" id="RHEA:23864"/>
        <dbReference type="ChEBI" id="CHEBI:57919"/>
        <dbReference type="ChEBI" id="CHEBI:58483"/>
        <dbReference type="ChEBI" id="CHEBI:60377"/>
        <dbReference type="EC" id="4.6.1.12"/>
    </reaction>
</comment>
<dbReference type="Gene3D" id="3.30.1330.50">
    <property type="entry name" value="2-C-methyl-D-erythritol 2,4-cyclodiphosphate synthase"/>
    <property type="match status" value="1"/>
</dbReference>
<evidence type="ECO:0000256" key="2">
    <source>
        <dbReference type="RuleBase" id="RU004395"/>
    </source>
</evidence>
<dbReference type="EMBL" id="JAGZCC010000103">
    <property type="protein sequence ID" value="MBS5589209.1"/>
    <property type="molecule type" value="Genomic_DNA"/>
</dbReference>
<feature type="domain" description="2-C-methyl-D-erythritol 2,4-cyclodiphosphate synthase" evidence="3">
    <location>
        <begin position="3"/>
        <end position="155"/>
    </location>
</feature>
<keyword evidence="1" id="KW-0479">Metal-binding</keyword>
<comment type="similarity">
    <text evidence="1 2">Belongs to the IspF family.</text>
</comment>
<feature type="binding site" evidence="1">
    <location>
        <position position="140"/>
    </location>
    <ligand>
        <name>4-CDP-2-C-methyl-D-erythritol 2-phosphate</name>
        <dbReference type="ChEBI" id="CHEBI:57919"/>
    </ligand>
</feature>
<feature type="binding site" evidence="1">
    <location>
        <begin position="9"/>
        <end position="11"/>
    </location>
    <ligand>
        <name>4-CDP-2-C-methyl-D-erythritol 2-phosphate</name>
        <dbReference type="ChEBI" id="CHEBI:57919"/>
    </ligand>
</feature>
<sequence length="160" mass="17730">MYRIGQSIDIHQLVYGRNLILGGVEIDHKLGLLGHSDADVLCHSIIESIIGALGLGDIGKHFSDTDERYRGISSLVLLEKTYEMMNERGYEISNLDAIILIEKPKMAPYIQKMKENISKVLKCDIANVNIKATRGEKLGFIGNEEGAVSQCVVMLKKKGI</sequence>
<dbReference type="Proteomes" id="UP000751224">
    <property type="component" value="Unassembled WGS sequence"/>
</dbReference>
<evidence type="ECO:0000256" key="1">
    <source>
        <dbReference type="HAMAP-Rule" id="MF_00107"/>
    </source>
</evidence>
<dbReference type="GO" id="GO:0016114">
    <property type="term" value="P:terpenoid biosynthetic process"/>
    <property type="evidence" value="ECO:0007669"/>
    <property type="project" value="InterPro"/>
</dbReference>
<comment type="caution">
    <text evidence="4">The sequence shown here is derived from an EMBL/GenBank/DDBJ whole genome shotgun (WGS) entry which is preliminary data.</text>
</comment>
<comment type="function">
    <text evidence="1">Involved in the biosynthesis of isopentenyl diphosphate (IPP) and dimethylallyl diphosphate (DMAPP), two major building blocks of isoprenoid compounds. Catalyzes the conversion of 4-diphosphocytidyl-2-C-methyl-D-erythritol 2-phosphate (CDP-ME2P) to 2-C-methyl-D-erythritol 2,4-cyclodiphosphate (ME-CPP) with a corresponding release of cytidine 5-monophosphate (CMP).</text>
</comment>
<keyword evidence="1 2" id="KW-0456">Lyase</keyword>
<protein>
    <recommendedName>
        <fullName evidence="1 2">2-C-methyl-D-erythritol 2,4-cyclodiphosphate synthase</fullName>
        <shortName evidence="1">MECDP-synthase</shortName>
        <shortName evidence="1">MECPP-synthase</shortName>
        <shortName evidence="1">MECPS</shortName>
        <ecNumber evidence="1 2">4.6.1.12</ecNumber>
    </recommendedName>
</protein>
<feature type="binding site" evidence="1">
    <location>
        <begin position="62"/>
        <end position="66"/>
    </location>
    <ligand>
        <name>4-CDP-2-C-methyl-D-erythritol 2-phosphate</name>
        <dbReference type="ChEBI" id="CHEBI:57919"/>
    </ligand>
</feature>
<dbReference type="InterPro" id="IPR003526">
    <property type="entry name" value="MECDP_synthase"/>
</dbReference>
<feature type="binding site" evidence="1">
    <location>
        <position position="11"/>
    </location>
    <ligand>
        <name>a divalent metal cation</name>
        <dbReference type="ChEBI" id="CHEBI:60240"/>
    </ligand>
</feature>
<comment type="caution">
    <text evidence="1">Lacks conserved residue(s) required for the propagation of feature annotation.</text>
</comment>
<dbReference type="GO" id="GO:0046872">
    <property type="term" value="F:metal ion binding"/>
    <property type="evidence" value="ECO:0007669"/>
    <property type="project" value="UniProtKB-KW"/>
</dbReference>
<comment type="pathway">
    <text evidence="1">Isoprenoid biosynthesis; isopentenyl diphosphate biosynthesis via DXP pathway; isopentenyl diphosphate from 1-deoxy-D-xylulose 5-phosphate: step 4/6.</text>
</comment>
<reference evidence="4" key="1">
    <citation type="submission" date="2021-02" db="EMBL/GenBank/DDBJ databases">
        <title>Infant gut strain persistence is associated with maternal origin, phylogeny, and functional potential including surface adhesion and iron acquisition.</title>
        <authorList>
            <person name="Lou Y.C."/>
        </authorList>
    </citation>
    <scope>NUCLEOTIDE SEQUENCE</scope>
    <source>
        <strain evidence="4">L3_108_000G1_dasL3_108_000G1_metabat.metabat.11</strain>
    </source>
</reference>
<dbReference type="PANTHER" id="PTHR43181:SF1">
    <property type="entry name" value="2-C-METHYL-D-ERYTHRITOL 2,4-CYCLODIPHOSPHATE SYNTHASE, CHLOROPLASTIC"/>
    <property type="match status" value="1"/>
</dbReference>
<organism evidence="4 5">
    <name type="scientific">Thomasclavelia spiroformis</name>
    <dbReference type="NCBI Taxonomy" id="29348"/>
    <lineage>
        <taxon>Bacteria</taxon>
        <taxon>Bacillati</taxon>
        <taxon>Bacillota</taxon>
        <taxon>Erysipelotrichia</taxon>
        <taxon>Erysipelotrichales</taxon>
        <taxon>Coprobacillaceae</taxon>
        <taxon>Thomasclavelia</taxon>
    </lineage>
</organism>
<evidence type="ECO:0000259" key="3">
    <source>
        <dbReference type="Pfam" id="PF02542"/>
    </source>
</evidence>
<dbReference type="GO" id="GO:0019288">
    <property type="term" value="P:isopentenyl diphosphate biosynthetic process, methylerythritol 4-phosphate pathway"/>
    <property type="evidence" value="ECO:0007669"/>
    <property type="project" value="UniProtKB-UniRule"/>
</dbReference>
<feature type="binding site" evidence="1">
    <location>
        <position position="9"/>
    </location>
    <ligand>
        <name>a divalent metal cation</name>
        <dbReference type="ChEBI" id="CHEBI:60240"/>
    </ligand>
</feature>
<dbReference type="SUPFAM" id="SSF69765">
    <property type="entry name" value="IpsF-like"/>
    <property type="match status" value="1"/>
</dbReference>
<accession>A0A943I7A8</accession>
<dbReference type="AlphaFoldDB" id="A0A943I7A8"/>
<dbReference type="GO" id="GO:0008685">
    <property type="term" value="F:2-C-methyl-D-erythritol 2,4-cyclodiphosphate synthase activity"/>
    <property type="evidence" value="ECO:0007669"/>
    <property type="project" value="UniProtKB-UniRule"/>
</dbReference>
<comment type="cofactor">
    <cofactor evidence="1">
        <name>a divalent metal cation</name>
        <dbReference type="ChEBI" id="CHEBI:60240"/>
    </cofactor>
    <text evidence="1">Binds 1 divalent metal cation per subunit.</text>
</comment>
<dbReference type="EC" id="4.6.1.12" evidence="1 2"/>
<keyword evidence="1 2" id="KW-0414">Isoprene biosynthesis</keyword>
<gene>
    <name evidence="1" type="primary">ispF</name>
    <name evidence="4" type="ORF">KHX14_10485</name>
</gene>